<protein>
    <submittedName>
        <fullName evidence="2">Uncharacterized protein</fullName>
    </submittedName>
</protein>
<name>A0AAP0K4S4_9MAGN</name>
<comment type="caution">
    <text evidence="2">The sequence shown here is derived from an EMBL/GenBank/DDBJ whole genome shotgun (WGS) entry which is preliminary data.</text>
</comment>
<gene>
    <name evidence="2" type="ORF">Sjap_005001</name>
</gene>
<sequence length="103" mass="10540">MRDEEEEMRRRAREFHGVETEESSSEVKLFDSDGLAVAEEAAEDRGGGVAAEGIGGGEGVGGGLEVVVGQLVEFGEGEGEGEGEGAGAVEEGVVEVVEEEGEG</sequence>
<evidence type="ECO:0000256" key="1">
    <source>
        <dbReference type="SAM" id="MobiDB-lite"/>
    </source>
</evidence>
<accession>A0AAP0K4S4</accession>
<proteinExistence type="predicted"/>
<reference evidence="2 3" key="1">
    <citation type="submission" date="2024-01" db="EMBL/GenBank/DDBJ databases">
        <title>Genome assemblies of Stephania.</title>
        <authorList>
            <person name="Yang L."/>
        </authorList>
    </citation>
    <scope>NUCLEOTIDE SEQUENCE [LARGE SCALE GENOMIC DNA]</scope>
    <source>
        <strain evidence="2">QJT</strain>
        <tissue evidence="2">Leaf</tissue>
    </source>
</reference>
<keyword evidence="3" id="KW-1185">Reference proteome</keyword>
<dbReference type="AlphaFoldDB" id="A0AAP0K4S4"/>
<dbReference type="Proteomes" id="UP001417504">
    <property type="component" value="Unassembled WGS sequence"/>
</dbReference>
<feature type="compositionally biased region" description="Gly residues" evidence="1">
    <location>
        <begin position="47"/>
        <end position="60"/>
    </location>
</feature>
<dbReference type="EMBL" id="JBBNAE010000002">
    <property type="protein sequence ID" value="KAK9145098.1"/>
    <property type="molecule type" value="Genomic_DNA"/>
</dbReference>
<feature type="region of interest" description="Disordered" evidence="1">
    <location>
        <begin position="1"/>
        <end position="60"/>
    </location>
</feature>
<evidence type="ECO:0000313" key="3">
    <source>
        <dbReference type="Proteomes" id="UP001417504"/>
    </source>
</evidence>
<organism evidence="2 3">
    <name type="scientific">Stephania japonica</name>
    <dbReference type="NCBI Taxonomy" id="461633"/>
    <lineage>
        <taxon>Eukaryota</taxon>
        <taxon>Viridiplantae</taxon>
        <taxon>Streptophyta</taxon>
        <taxon>Embryophyta</taxon>
        <taxon>Tracheophyta</taxon>
        <taxon>Spermatophyta</taxon>
        <taxon>Magnoliopsida</taxon>
        <taxon>Ranunculales</taxon>
        <taxon>Menispermaceae</taxon>
        <taxon>Menispermoideae</taxon>
        <taxon>Cissampelideae</taxon>
        <taxon>Stephania</taxon>
    </lineage>
</organism>
<feature type="compositionally biased region" description="Basic and acidic residues" evidence="1">
    <location>
        <begin position="1"/>
        <end position="19"/>
    </location>
</feature>
<evidence type="ECO:0000313" key="2">
    <source>
        <dbReference type="EMBL" id="KAK9145098.1"/>
    </source>
</evidence>